<gene>
    <name evidence="3" type="ORF">SeMB42_g07887</name>
</gene>
<feature type="compositionally biased region" description="Basic and acidic residues" evidence="1">
    <location>
        <begin position="153"/>
        <end position="162"/>
    </location>
</feature>
<protein>
    <submittedName>
        <fullName evidence="3">Uncharacterized protein</fullName>
    </submittedName>
</protein>
<dbReference type="AlphaFoldDB" id="A0A507BXY0"/>
<keyword evidence="2" id="KW-0732">Signal</keyword>
<feature type="compositionally biased region" description="Low complexity" evidence="1">
    <location>
        <begin position="139"/>
        <end position="152"/>
    </location>
</feature>
<reference evidence="3 4" key="1">
    <citation type="journal article" date="2019" name="Sci. Rep.">
        <title>Comparative genomics of chytrid fungi reveal insights into the obligate biotrophic and pathogenic lifestyle of Synchytrium endobioticum.</title>
        <authorList>
            <person name="van de Vossenberg B.T.L.H."/>
            <person name="Warris S."/>
            <person name="Nguyen H.D.T."/>
            <person name="van Gent-Pelzer M.P.E."/>
            <person name="Joly D.L."/>
            <person name="van de Geest H.C."/>
            <person name="Bonants P.J.M."/>
            <person name="Smith D.S."/>
            <person name="Levesque C.A."/>
            <person name="van der Lee T.A.J."/>
        </authorList>
    </citation>
    <scope>NUCLEOTIDE SEQUENCE [LARGE SCALE GENOMIC DNA]</scope>
    <source>
        <strain evidence="3 4">MB42</strain>
    </source>
</reference>
<comment type="caution">
    <text evidence="3">The sequence shown here is derived from an EMBL/GenBank/DDBJ whole genome shotgun (WGS) entry which is preliminary data.</text>
</comment>
<dbReference type="VEuPathDB" id="FungiDB:SeMB42_g07887"/>
<evidence type="ECO:0000256" key="2">
    <source>
        <dbReference type="SAM" id="SignalP"/>
    </source>
</evidence>
<evidence type="ECO:0000256" key="1">
    <source>
        <dbReference type="SAM" id="MobiDB-lite"/>
    </source>
</evidence>
<feature type="region of interest" description="Disordered" evidence="1">
    <location>
        <begin position="123"/>
        <end position="169"/>
    </location>
</feature>
<organism evidence="3 4">
    <name type="scientific">Synchytrium endobioticum</name>
    <dbReference type="NCBI Taxonomy" id="286115"/>
    <lineage>
        <taxon>Eukaryota</taxon>
        <taxon>Fungi</taxon>
        <taxon>Fungi incertae sedis</taxon>
        <taxon>Chytridiomycota</taxon>
        <taxon>Chytridiomycota incertae sedis</taxon>
        <taxon>Chytridiomycetes</taxon>
        <taxon>Synchytriales</taxon>
        <taxon>Synchytriaceae</taxon>
        <taxon>Synchytrium</taxon>
    </lineage>
</organism>
<evidence type="ECO:0000313" key="4">
    <source>
        <dbReference type="Proteomes" id="UP000317494"/>
    </source>
</evidence>
<accession>A0A507BXY0</accession>
<dbReference type="Proteomes" id="UP000317494">
    <property type="component" value="Unassembled WGS sequence"/>
</dbReference>
<keyword evidence="4" id="KW-1185">Reference proteome</keyword>
<evidence type="ECO:0000313" key="3">
    <source>
        <dbReference type="EMBL" id="TPX30654.1"/>
    </source>
</evidence>
<proteinExistence type="predicted"/>
<name>A0A507BXY0_9FUNG</name>
<sequence>MATCWYLIVASLEANVWAHTTVPQNQLAKKQMINLKWTQMDYFLDDVSSGFPPSRVPHAQHNCAIYAVRMGSEADADADAEAAVGRPNSQTAEPTIWKSRLDTPMAELPALLSLLSLHDDARPPYRNHASTQHSDEACSNSRQPSTPSSSPPCDHRPSHHYDSNATTFVTPGMPMSMPMPMPRTSSSTALVHRHPSWHRRAGVPHALPYPFRIRVATPSNGIPRVSSHAIPKSRRMTSHLLHASASCLERHSFAAAHMPCHNNRAVRRKGRARRGSFDTLSRHRSPPVPVDFFSPDLTDALSSLSNVASMTTIRNRRCLVRSHSDSGITSSSRTMHRSATPDMSKLALLCDDGSTETPLTSIRPSRFIVSSSPTPSSSSAASSHESSESVTMSAVMEDHHSYRAEGAGNSTYSAAFSPTHPGEFDDYGRELSVLLQHVDLSRDATLTYIA</sequence>
<dbReference type="EMBL" id="QEAN01000665">
    <property type="protein sequence ID" value="TPX30654.1"/>
    <property type="molecule type" value="Genomic_DNA"/>
</dbReference>
<feature type="region of interest" description="Disordered" evidence="1">
    <location>
        <begin position="365"/>
        <end position="394"/>
    </location>
</feature>
<feature type="compositionally biased region" description="Low complexity" evidence="1">
    <location>
        <begin position="369"/>
        <end position="393"/>
    </location>
</feature>
<feature type="signal peptide" evidence="2">
    <location>
        <begin position="1"/>
        <end position="18"/>
    </location>
</feature>
<feature type="chain" id="PRO_5021228518" evidence="2">
    <location>
        <begin position="19"/>
        <end position="450"/>
    </location>
</feature>